<dbReference type="AlphaFoldDB" id="A0A839APC9"/>
<evidence type="ECO:0000256" key="1">
    <source>
        <dbReference type="SAM" id="Phobius"/>
    </source>
</evidence>
<keyword evidence="1" id="KW-0472">Membrane</keyword>
<dbReference type="Proteomes" id="UP000563906">
    <property type="component" value="Unassembled WGS sequence"/>
</dbReference>
<gene>
    <name evidence="2" type="ORF">H3Z83_10545</name>
</gene>
<evidence type="ECO:0000313" key="2">
    <source>
        <dbReference type="EMBL" id="MBA6156955.1"/>
    </source>
</evidence>
<evidence type="ECO:0000313" key="3">
    <source>
        <dbReference type="Proteomes" id="UP000563906"/>
    </source>
</evidence>
<protein>
    <submittedName>
        <fullName evidence="2">Uncharacterized protein</fullName>
    </submittedName>
</protein>
<name>A0A839APC9_9FLAO</name>
<dbReference type="RefSeq" id="WP_182125459.1">
    <property type="nucleotide sequence ID" value="NZ_JACGLS010000005.1"/>
</dbReference>
<keyword evidence="1" id="KW-0812">Transmembrane</keyword>
<accession>A0A839APC9</accession>
<organism evidence="2 3">
    <name type="scientific">Tenacibaculum pelagium</name>
    <dbReference type="NCBI Taxonomy" id="2759527"/>
    <lineage>
        <taxon>Bacteria</taxon>
        <taxon>Pseudomonadati</taxon>
        <taxon>Bacteroidota</taxon>
        <taxon>Flavobacteriia</taxon>
        <taxon>Flavobacteriales</taxon>
        <taxon>Flavobacteriaceae</taxon>
        <taxon>Tenacibaculum</taxon>
    </lineage>
</organism>
<feature type="transmembrane region" description="Helical" evidence="1">
    <location>
        <begin position="88"/>
        <end position="109"/>
    </location>
</feature>
<keyword evidence="1" id="KW-1133">Transmembrane helix</keyword>
<dbReference type="EMBL" id="JACGLS010000005">
    <property type="protein sequence ID" value="MBA6156955.1"/>
    <property type="molecule type" value="Genomic_DNA"/>
</dbReference>
<proteinExistence type="predicted"/>
<keyword evidence="3" id="KW-1185">Reference proteome</keyword>
<reference evidence="2 3" key="1">
    <citation type="submission" date="2020-07" db="EMBL/GenBank/DDBJ databases">
        <title>Bacterium isolated from marine sediment.</title>
        <authorList>
            <person name="Shang D."/>
            <person name="Du Z.-J."/>
        </authorList>
    </citation>
    <scope>NUCLEOTIDE SEQUENCE [LARGE SCALE GENOMIC DNA]</scope>
    <source>
        <strain evidence="2 3">S7007</strain>
    </source>
</reference>
<sequence>MNKELKNSVDFINQQVGKKTGFDIPENYFKGIEEKVTTNIFLEDLPKENTFKTPSNYFDTFEDDLFSKLNLNDKKEKEVKVISIKNKVLQFIPFAAAASVLLFIGLNYFNTTSSSVTFDDITIADVESWYENGYGDTDSDELAIAFNETNIEDDTFSSISDENLEEYLNDIDNSDFINEIQ</sequence>
<comment type="caution">
    <text evidence="2">The sequence shown here is derived from an EMBL/GenBank/DDBJ whole genome shotgun (WGS) entry which is preliminary data.</text>
</comment>